<evidence type="ECO:0000256" key="1">
    <source>
        <dbReference type="SAM" id="MobiDB-lite"/>
    </source>
</evidence>
<feature type="region of interest" description="Disordered" evidence="1">
    <location>
        <begin position="219"/>
        <end position="248"/>
    </location>
</feature>
<evidence type="ECO:0000313" key="3">
    <source>
        <dbReference type="EMBL" id="GAB0133957.1"/>
    </source>
</evidence>
<evidence type="ECO:0000313" key="4">
    <source>
        <dbReference type="Proteomes" id="UP001562357"/>
    </source>
</evidence>
<evidence type="ECO:0000256" key="2">
    <source>
        <dbReference type="SAM" id="SignalP"/>
    </source>
</evidence>
<dbReference type="Proteomes" id="UP001562357">
    <property type="component" value="Unassembled WGS sequence"/>
</dbReference>
<sequence length="327" mass="34765">MRFTCLAAGIVCLAGMALAQPAPGSPADACCCCDVRRSVISCTRSISKKDCVCAAVACPAGAKTVWDDGKPTRTVDGGRMSILTAQEGGMTMLPFEDEGIMSILPAKDKGVMTILPFEDEGIMSILPAKEEGVMTILPFQDEEGIMSILPAKEEGIMSILPVKEEGPMSILPFNYDNQKMTILPVQEAGKMTAMKETGRMAIMPPVKETGRMTIMAAQPTPAAKAPEKRDTTSENEGGTPVGHKAGKKTTPVLSELPKKFITKAKGAAKGAEMTALPVRQFPCCCCNIGINKMVCEVRDQNDCVCPTVMCPRNAETIFVRAPAPTGI</sequence>
<keyword evidence="2" id="KW-0732">Signal</keyword>
<reference evidence="4" key="1">
    <citation type="submission" date="2024-06" db="EMBL/GenBank/DDBJ databases">
        <title>Draft Genome Sequences of Epichloe bromicola Strains Isolated from Elymus ciliaris.</title>
        <authorList>
            <consortium name="Epichloe bromicola genome sequencing consortium"/>
            <person name="Miura A."/>
            <person name="Imano S."/>
            <person name="Ashida A."/>
            <person name="Sato I."/>
            <person name="Chiba S."/>
            <person name="Tanaka A."/>
            <person name="Camagna M."/>
            <person name="Takemoto D."/>
        </authorList>
    </citation>
    <scope>NUCLEOTIDE SEQUENCE [LARGE SCALE GENOMIC DNA]</scope>
    <source>
        <strain evidence="4">DP</strain>
    </source>
</reference>
<feature type="signal peptide" evidence="2">
    <location>
        <begin position="1"/>
        <end position="19"/>
    </location>
</feature>
<protein>
    <submittedName>
        <fullName evidence="3">Uncharacterized protein</fullName>
    </submittedName>
</protein>
<organism evidence="3 4">
    <name type="scientific">Epichloe bromicola</name>
    <dbReference type="NCBI Taxonomy" id="79588"/>
    <lineage>
        <taxon>Eukaryota</taxon>
        <taxon>Fungi</taxon>
        <taxon>Dikarya</taxon>
        <taxon>Ascomycota</taxon>
        <taxon>Pezizomycotina</taxon>
        <taxon>Sordariomycetes</taxon>
        <taxon>Hypocreomycetidae</taxon>
        <taxon>Hypocreales</taxon>
        <taxon>Clavicipitaceae</taxon>
        <taxon>Epichloe</taxon>
    </lineage>
</organism>
<accession>A0ABQ0CL05</accession>
<dbReference type="EMBL" id="BAAFGZ010000062">
    <property type="protein sequence ID" value="GAB0133957.1"/>
    <property type="molecule type" value="Genomic_DNA"/>
</dbReference>
<comment type="caution">
    <text evidence="3">The sequence shown here is derived from an EMBL/GenBank/DDBJ whole genome shotgun (WGS) entry which is preliminary data.</text>
</comment>
<feature type="chain" id="PRO_5047284905" evidence="2">
    <location>
        <begin position="20"/>
        <end position="327"/>
    </location>
</feature>
<gene>
    <name evidence="3" type="primary">g2347</name>
    <name evidence="3" type="ORF">EsDP_00002347</name>
</gene>
<proteinExistence type="predicted"/>
<name>A0ABQ0CL05_9HYPO</name>
<keyword evidence="4" id="KW-1185">Reference proteome</keyword>